<dbReference type="Proteomes" id="UP000316798">
    <property type="component" value="Chromosome"/>
</dbReference>
<dbReference type="EMBL" id="CP035503">
    <property type="protein sequence ID" value="QDL37078.1"/>
    <property type="molecule type" value="Genomic_DNA"/>
</dbReference>
<sequence>MSKPWRYGFMCAAALLLTSAANIAQAAMDSSSTACKDAWATYNDFKSRTAMEPSQYPLTIQGAAVRAACGRNALPAPPNADRPPRHHIRRHHVPLRSSAASVAPALHSGSGAREN</sequence>
<dbReference type="AlphaFoldDB" id="A0A515D9J1"/>
<feature type="signal peptide" evidence="2">
    <location>
        <begin position="1"/>
        <end position="26"/>
    </location>
</feature>
<name>A0A515D9J1_9BURK</name>
<evidence type="ECO:0000256" key="1">
    <source>
        <dbReference type="SAM" id="MobiDB-lite"/>
    </source>
</evidence>
<organism evidence="3 4">
    <name type="scientific">Rhodoferax sediminis</name>
    <dbReference type="NCBI Taxonomy" id="2509614"/>
    <lineage>
        <taxon>Bacteria</taxon>
        <taxon>Pseudomonadati</taxon>
        <taxon>Pseudomonadota</taxon>
        <taxon>Betaproteobacteria</taxon>
        <taxon>Burkholderiales</taxon>
        <taxon>Comamonadaceae</taxon>
        <taxon>Rhodoferax</taxon>
    </lineage>
</organism>
<proteinExistence type="predicted"/>
<evidence type="ECO:0000313" key="4">
    <source>
        <dbReference type="Proteomes" id="UP000316798"/>
    </source>
</evidence>
<accession>A0A515D9J1</accession>
<evidence type="ECO:0000256" key="2">
    <source>
        <dbReference type="SAM" id="SignalP"/>
    </source>
</evidence>
<dbReference type="KEGG" id="rhf:EUB48_07105"/>
<feature type="compositionally biased region" description="Basic residues" evidence="1">
    <location>
        <begin position="84"/>
        <end position="94"/>
    </location>
</feature>
<dbReference type="OrthoDB" id="8914028at2"/>
<reference evidence="3 4" key="1">
    <citation type="submission" date="2019-01" db="EMBL/GenBank/DDBJ databases">
        <title>Genomic insights into a novel species Rhodoferax sp.</title>
        <authorList>
            <person name="Jin L."/>
        </authorList>
    </citation>
    <scope>NUCLEOTIDE SEQUENCE [LARGE SCALE GENOMIC DNA]</scope>
    <source>
        <strain evidence="3 4">CHu59-6-5</strain>
    </source>
</reference>
<feature type="region of interest" description="Disordered" evidence="1">
    <location>
        <begin position="71"/>
        <end position="115"/>
    </location>
</feature>
<gene>
    <name evidence="3" type="ORF">EUB48_07105</name>
</gene>
<keyword evidence="2" id="KW-0732">Signal</keyword>
<feature type="chain" id="PRO_5022184468" evidence="2">
    <location>
        <begin position="27"/>
        <end position="115"/>
    </location>
</feature>
<protein>
    <submittedName>
        <fullName evidence="3">Uncharacterized protein</fullName>
    </submittedName>
</protein>
<evidence type="ECO:0000313" key="3">
    <source>
        <dbReference type="EMBL" id="QDL37078.1"/>
    </source>
</evidence>
<dbReference type="RefSeq" id="WP_142818244.1">
    <property type="nucleotide sequence ID" value="NZ_CP035503.1"/>
</dbReference>
<keyword evidence="4" id="KW-1185">Reference proteome</keyword>